<dbReference type="EMBL" id="MLCN01000053">
    <property type="protein sequence ID" value="ONG37404.1"/>
    <property type="molecule type" value="Genomic_DNA"/>
</dbReference>
<name>A0A1S8CQG1_9GAMM</name>
<dbReference type="Proteomes" id="UP000192132">
    <property type="component" value="Unassembled WGS sequence"/>
</dbReference>
<organism evidence="1 2">
    <name type="scientific">Alkanindiges hydrocarboniclasticus</name>
    <dbReference type="NCBI Taxonomy" id="1907941"/>
    <lineage>
        <taxon>Bacteria</taxon>
        <taxon>Pseudomonadati</taxon>
        <taxon>Pseudomonadota</taxon>
        <taxon>Gammaproteobacteria</taxon>
        <taxon>Moraxellales</taxon>
        <taxon>Moraxellaceae</taxon>
        <taxon>Alkanindiges</taxon>
    </lineage>
</organism>
<evidence type="ECO:0000313" key="1">
    <source>
        <dbReference type="EMBL" id="ONG37404.1"/>
    </source>
</evidence>
<comment type="caution">
    <text evidence="1">The sequence shown here is derived from an EMBL/GenBank/DDBJ whole genome shotgun (WGS) entry which is preliminary data.</text>
</comment>
<protein>
    <submittedName>
        <fullName evidence="1">Uncharacterized protein</fullName>
    </submittedName>
</protein>
<dbReference type="AlphaFoldDB" id="A0A1S8CQG1"/>
<evidence type="ECO:0000313" key="2">
    <source>
        <dbReference type="Proteomes" id="UP000192132"/>
    </source>
</evidence>
<reference evidence="1 2" key="1">
    <citation type="submission" date="2016-10" db="EMBL/GenBank/DDBJ databases">
        <title>Draft Genome sequence of Alkanindiges sp. strain H1.</title>
        <authorList>
            <person name="Subhash Y."/>
            <person name="Lee S."/>
        </authorList>
    </citation>
    <scope>NUCLEOTIDE SEQUENCE [LARGE SCALE GENOMIC DNA]</scope>
    <source>
        <strain evidence="1 2">H1</strain>
    </source>
</reference>
<gene>
    <name evidence="1" type="ORF">BKE30_14405</name>
</gene>
<sequence length="71" mass="7787">MIKDRVRSSTPSHTGLHANILGIQKTIHQANPVKQDCTEPKLSLLASIRQPLCFALQISKCQFDGSTVLNS</sequence>
<proteinExistence type="predicted"/>
<accession>A0A1S8CQG1</accession>
<keyword evidence="2" id="KW-1185">Reference proteome</keyword>